<dbReference type="Gene3D" id="3.30.1370.170">
    <property type="match status" value="1"/>
</dbReference>
<proteinExistence type="inferred from homology"/>
<dbReference type="AlphaFoldDB" id="A0A8I1W400"/>
<dbReference type="InterPro" id="IPR006140">
    <property type="entry name" value="D-isomer_DH_NAD-bd"/>
</dbReference>
<feature type="binding site" evidence="5">
    <location>
        <position position="258"/>
    </location>
    <ligand>
        <name>substrate</name>
    </ligand>
</feature>
<dbReference type="GO" id="GO:0005829">
    <property type="term" value="C:cytosol"/>
    <property type="evidence" value="ECO:0007669"/>
    <property type="project" value="TreeGrafter"/>
</dbReference>
<keyword evidence="4 5" id="KW-0664">Pyridoxine biosynthesis</keyword>
<evidence type="ECO:0000256" key="5">
    <source>
        <dbReference type="HAMAP-Rule" id="MF_01825"/>
    </source>
</evidence>
<organism evidence="9 10">
    <name type="scientific">Plesiomonas shigelloides</name>
    <name type="common">Aeromonas shigelloides</name>
    <dbReference type="NCBI Taxonomy" id="703"/>
    <lineage>
        <taxon>Bacteria</taxon>
        <taxon>Pseudomonadati</taxon>
        <taxon>Pseudomonadota</taxon>
        <taxon>Gammaproteobacteria</taxon>
        <taxon>Enterobacterales</taxon>
        <taxon>Enterobacteriaceae</taxon>
        <taxon>Plesiomonas</taxon>
    </lineage>
</organism>
<dbReference type="PROSITE" id="PS00671">
    <property type="entry name" value="D_2_HYDROXYACID_DH_3"/>
    <property type="match status" value="1"/>
</dbReference>
<dbReference type="UniPathway" id="UPA00244">
    <property type="reaction ID" value="UER00310"/>
</dbReference>
<evidence type="ECO:0000256" key="1">
    <source>
        <dbReference type="ARBA" id="ARBA00022490"/>
    </source>
</evidence>
<dbReference type="PANTHER" id="PTHR42938:SF9">
    <property type="entry name" value="FORMATE DEHYDROGENASE 1"/>
    <property type="match status" value="1"/>
</dbReference>
<evidence type="ECO:0000313" key="9">
    <source>
        <dbReference type="EMBL" id="MBO1106830.1"/>
    </source>
</evidence>
<dbReference type="InterPro" id="IPR036291">
    <property type="entry name" value="NAD(P)-bd_dom_sf"/>
</dbReference>
<dbReference type="SUPFAM" id="SSF52283">
    <property type="entry name" value="Formate/glycerate dehydrogenase catalytic domain-like"/>
    <property type="match status" value="1"/>
</dbReference>
<feature type="domain" description="Erythronate-4-phosphate dehydrogenase dimerisation" evidence="8">
    <location>
        <begin position="289"/>
        <end position="369"/>
    </location>
</feature>
<dbReference type="EMBL" id="JAFNAA010000001">
    <property type="protein sequence ID" value="MBO1106830.1"/>
    <property type="molecule type" value="Genomic_DNA"/>
</dbReference>
<gene>
    <name evidence="5 9" type="primary">pdxB</name>
    <name evidence="9" type="ORF">J2R62_01095</name>
</gene>
<comment type="catalytic activity">
    <reaction evidence="5">
        <text>4-phospho-D-erythronate + NAD(+) = (R)-3-hydroxy-2-oxo-4-phosphooxybutanoate + NADH + H(+)</text>
        <dbReference type="Rhea" id="RHEA:18829"/>
        <dbReference type="ChEBI" id="CHEBI:15378"/>
        <dbReference type="ChEBI" id="CHEBI:57540"/>
        <dbReference type="ChEBI" id="CHEBI:57945"/>
        <dbReference type="ChEBI" id="CHEBI:58538"/>
        <dbReference type="ChEBI" id="CHEBI:58766"/>
        <dbReference type="EC" id="1.1.1.290"/>
    </reaction>
</comment>
<dbReference type="FunFam" id="3.40.50.720:FF:000093">
    <property type="entry name" value="Erythronate-4-phosphate dehydrogenase"/>
    <property type="match status" value="1"/>
</dbReference>
<comment type="subunit">
    <text evidence="5">Homodimer.</text>
</comment>
<keyword evidence="1 5" id="KW-0963">Cytoplasm</keyword>
<dbReference type="EC" id="1.1.1.290" evidence="5"/>
<dbReference type="GO" id="GO:0051287">
    <property type="term" value="F:NAD binding"/>
    <property type="evidence" value="ECO:0007669"/>
    <property type="project" value="InterPro"/>
</dbReference>
<evidence type="ECO:0000259" key="7">
    <source>
        <dbReference type="Pfam" id="PF02826"/>
    </source>
</evidence>
<dbReference type="SUPFAM" id="SSF51735">
    <property type="entry name" value="NAD(P)-binding Rossmann-fold domains"/>
    <property type="match status" value="1"/>
</dbReference>
<comment type="subcellular location">
    <subcellularLocation>
        <location evidence="5">Cytoplasm</location>
    </subcellularLocation>
</comment>
<dbReference type="Proteomes" id="UP000664658">
    <property type="component" value="Unassembled WGS sequence"/>
</dbReference>
<comment type="pathway">
    <text evidence="5">Cofactor biosynthesis; pyridoxine 5'-phosphate biosynthesis; pyridoxine 5'-phosphate from D-erythrose 4-phosphate: step 2/5.</text>
</comment>
<reference evidence="9" key="1">
    <citation type="submission" date="2021-03" db="EMBL/GenBank/DDBJ databases">
        <title>Plesiomonas shigelloides zfcc0051, isolated from zebrafish feces.</title>
        <authorList>
            <person name="Vanderhoek Z."/>
            <person name="Gaulke C."/>
        </authorList>
    </citation>
    <scope>NUCLEOTIDE SEQUENCE</scope>
    <source>
        <strain evidence="9">Zfcc0051</strain>
    </source>
</reference>
<dbReference type="PANTHER" id="PTHR42938">
    <property type="entry name" value="FORMATE DEHYDROGENASE 1"/>
    <property type="match status" value="1"/>
</dbReference>
<keyword evidence="3 5" id="KW-0520">NAD</keyword>
<comment type="similarity">
    <text evidence="5">Belongs to the D-isomer specific 2-hydroxyacid dehydrogenase family. PdxB subfamily.</text>
</comment>
<dbReference type="PROSITE" id="PS00065">
    <property type="entry name" value="D_2_HYDROXYACID_DH_1"/>
    <property type="match status" value="1"/>
</dbReference>
<feature type="binding site" evidence="5">
    <location>
        <position position="175"/>
    </location>
    <ligand>
        <name>NAD(+)</name>
        <dbReference type="ChEBI" id="CHEBI:57540"/>
    </ligand>
</feature>
<feature type="active site" evidence="5">
    <location>
        <position position="237"/>
    </location>
</feature>
<keyword evidence="2 5" id="KW-0560">Oxidoreductase</keyword>
<evidence type="ECO:0000256" key="3">
    <source>
        <dbReference type="ARBA" id="ARBA00023027"/>
    </source>
</evidence>
<dbReference type="InterPro" id="IPR038251">
    <property type="entry name" value="PdxB_dimer_sf"/>
</dbReference>
<feature type="binding site" evidence="5">
    <location>
        <position position="66"/>
    </location>
    <ligand>
        <name>substrate</name>
    </ligand>
</feature>
<dbReference type="InterPro" id="IPR020921">
    <property type="entry name" value="Erythronate-4-P_DHase"/>
</dbReference>
<name>A0A8I1W400_PLESH</name>
<evidence type="ECO:0000313" key="10">
    <source>
        <dbReference type="Proteomes" id="UP000664658"/>
    </source>
</evidence>
<dbReference type="Pfam" id="PF02826">
    <property type="entry name" value="2-Hacid_dh_C"/>
    <property type="match status" value="1"/>
</dbReference>
<protein>
    <recommendedName>
        <fullName evidence="5">Erythronate-4-phosphate dehydrogenase</fullName>
        <ecNumber evidence="5">1.1.1.290</ecNumber>
    </recommendedName>
</protein>
<dbReference type="InterPro" id="IPR024531">
    <property type="entry name" value="Erythronate-4-P_DHase_dimer"/>
</dbReference>
<dbReference type="RefSeq" id="WP_207541460.1">
    <property type="nucleotide sequence ID" value="NZ_JAFNAA010000001.1"/>
</dbReference>
<comment type="caution">
    <text evidence="9">The sequence shown here is derived from an EMBL/GenBank/DDBJ whole genome shotgun (WGS) entry which is preliminary data.</text>
</comment>
<feature type="binding site" evidence="5">
    <location>
        <position position="146"/>
    </location>
    <ligand>
        <name>NAD(+)</name>
        <dbReference type="ChEBI" id="CHEBI:57540"/>
    </ligand>
</feature>
<dbReference type="Gene3D" id="3.40.50.720">
    <property type="entry name" value="NAD(P)-binding Rossmann-like Domain"/>
    <property type="match status" value="2"/>
</dbReference>
<evidence type="ECO:0000259" key="6">
    <source>
        <dbReference type="Pfam" id="PF00389"/>
    </source>
</evidence>
<feature type="binding site" evidence="5">
    <location>
        <position position="232"/>
    </location>
    <ligand>
        <name>NAD(+)</name>
        <dbReference type="ChEBI" id="CHEBI:57540"/>
    </ligand>
</feature>
<comment type="function">
    <text evidence="5">Catalyzes the oxidation of erythronate-4-phosphate to 3-hydroxy-2-oxo-4-phosphonooxybutanoate.</text>
</comment>
<dbReference type="Pfam" id="PF11890">
    <property type="entry name" value="DUF3410"/>
    <property type="match status" value="1"/>
</dbReference>
<dbReference type="CDD" id="cd12158">
    <property type="entry name" value="ErythrP_dh"/>
    <property type="match status" value="1"/>
</dbReference>
<feature type="domain" description="D-isomer specific 2-hydroxyacid dehydrogenase catalytic" evidence="6">
    <location>
        <begin position="5"/>
        <end position="279"/>
    </location>
</feature>
<feature type="binding site" evidence="5">
    <location>
        <position position="257"/>
    </location>
    <ligand>
        <name>NAD(+)</name>
        <dbReference type="ChEBI" id="CHEBI:57540"/>
    </ligand>
</feature>
<dbReference type="InterPro" id="IPR006139">
    <property type="entry name" value="D-isomer_2_OHA_DH_cat_dom"/>
</dbReference>
<dbReference type="GO" id="GO:0036001">
    <property type="term" value="P:'de novo' pyridoxal 5'-phosphate biosynthetic process"/>
    <property type="evidence" value="ECO:0007669"/>
    <property type="project" value="TreeGrafter"/>
</dbReference>
<dbReference type="NCBIfam" id="NF001309">
    <property type="entry name" value="PRK00257.1"/>
    <property type="match status" value="1"/>
</dbReference>
<feature type="active site" evidence="5">
    <location>
        <position position="208"/>
    </location>
</feature>
<evidence type="ECO:0000259" key="8">
    <source>
        <dbReference type="Pfam" id="PF11890"/>
    </source>
</evidence>
<comment type="caution">
    <text evidence="5">Lacks conserved residue(s) required for the propagation of feature annotation.</text>
</comment>
<feature type="domain" description="D-isomer specific 2-hydroxyacid dehydrogenase NAD-binding" evidence="7">
    <location>
        <begin position="108"/>
        <end position="256"/>
    </location>
</feature>
<dbReference type="GO" id="GO:0033711">
    <property type="term" value="F:4-phosphoerythronate dehydrogenase activity"/>
    <property type="evidence" value="ECO:0007669"/>
    <property type="project" value="UniProtKB-EC"/>
</dbReference>
<accession>A0A8I1W400</accession>
<sequence length="375" mass="40998">MKIVVDENMPYARELFSQVGQVFPVSGRPMPQAELADADALMVRSVTKVNADLLRDTSVQFVGTATAGTDHVDLEWLAQAGIGFSSAPGCNAIGVVEYVISALLIKAEQDGFQLRDKTVGIVGVGNVGSRLNQRLRALGIRTLLCDPPRAEREGLDGFVTLPELLAQSDIITLHTPLIKRGAHPTFHMIDADVLAALPDDRILVNAGRGGIIDNQALLSALQNGRRWHLIMDTWENEPQIMLPLLPYVAVATPHIAGYSLEGKARGTAQVFDALCESLGRSPRADIRTLLPVPDVAEIRLHGALDQAMLTRLVHLVYDVRRDDAPLRRGAAIEGEFDRLRKFYPERREWASLTVVCDDAQTANLLHNIGFSSRVA</sequence>
<dbReference type="InterPro" id="IPR029752">
    <property type="entry name" value="D-isomer_DH_CS1"/>
</dbReference>
<feature type="binding site" evidence="5">
    <location>
        <position position="45"/>
    </location>
    <ligand>
        <name>substrate</name>
    </ligand>
</feature>
<evidence type="ECO:0000256" key="2">
    <source>
        <dbReference type="ARBA" id="ARBA00023002"/>
    </source>
</evidence>
<evidence type="ECO:0000256" key="4">
    <source>
        <dbReference type="ARBA" id="ARBA00023096"/>
    </source>
</evidence>
<dbReference type="Pfam" id="PF00389">
    <property type="entry name" value="2-Hacid_dh"/>
    <property type="match status" value="1"/>
</dbReference>
<feature type="active site" description="Proton donor" evidence="5">
    <location>
        <position position="254"/>
    </location>
</feature>
<dbReference type="GO" id="GO:0046983">
    <property type="term" value="F:protein dimerization activity"/>
    <property type="evidence" value="ECO:0007669"/>
    <property type="project" value="InterPro"/>
</dbReference>
<dbReference type="HAMAP" id="MF_01825">
    <property type="entry name" value="PdxB"/>
    <property type="match status" value="1"/>
</dbReference>
<dbReference type="GO" id="GO:0008615">
    <property type="term" value="P:pyridoxine biosynthetic process"/>
    <property type="evidence" value="ECO:0007669"/>
    <property type="project" value="UniProtKB-UniRule"/>
</dbReference>
<dbReference type="InterPro" id="IPR029753">
    <property type="entry name" value="D-isomer_DH_CS"/>
</dbReference>